<keyword evidence="3" id="KW-1185">Reference proteome</keyword>
<gene>
    <name evidence="2" type="ORF">PMA3_01815</name>
</gene>
<dbReference type="PROSITE" id="PS51257">
    <property type="entry name" value="PROKAR_LIPOPROTEIN"/>
    <property type="match status" value="1"/>
</dbReference>
<proteinExistence type="predicted"/>
<dbReference type="Pfam" id="PF07119">
    <property type="entry name" value="DUF1375"/>
    <property type="match status" value="1"/>
</dbReference>
<evidence type="ECO:0000256" key="1">
    <source>
        <dbReference type="SAM" id="SignalP"/>
    </source>
</evidence>
<dbReference type="RefSeq" id="WP_064675566.1">
    <property type="nucleotide sequence ID" value="NZ_CP014870.1"/>
</dbReference>
<protein>
    <recommendedName>
        <fullName evidence="4">YceK/YidQ family lipoprotein</fullName>
    </recommendedName>
</protein>
<feature type="signal peptide" evidence="1">
    <location>
        <begin position="1"/>
        <end position="22"/>
    </location>
</feature>
<dbReference type="InterPro" id="IPR010780">
    <property type="entry name" value="DUF1375"/>
</dbReference>
<dbReference type="Proteomes" id="UP000078354">
    <property type="component" value="Chromosome"/>
</dbReference>
<keyword evidence="1" id="KW-0732">Signal</keyword>
<dbReference type="KEGG" id="psil:PMA3_01815"/>
<organism evidence="2 3">
    <name type="scientific">Pseudomonas silesiensis</name>
    <dbReference type="NCBI Taxonomy" id="1853130"/>
    <lineage>
        <taxon>Bacteria</taxon>
        <taxon>Pseudomonadati</taxon>
        <taxon>Pseudomonadota</taxon>
        <taxon>Gammaproteobacteria</taxon>
        <taxon>Pseudomonadales</taxon>
        <taxon>Pseudomonadaceae</taxon>
        <taxon>Pseudomonas</taxon>
    </lineage>
</organism>
<dbReference type="AlphaFoldDB" id="A0A191YM39"/>
<name>A0A191YM39_9PSED</name>
<dbReference type="OrthoDB" id="8547342at2"/>
<evidence type="ECO:0008006" key="4">
    <source>
        <dbReference type="Google" id="ProtNLM"/>
    </source>
</evidence>
<accession>A0A191YM39</accession>
<sequence length="110" mass="11958">MTIKRAVVIGAFSLALSGCGTAVTVLQDDAETAKDLRQRQTYCQSVPRAYSGLVYDFCILNSPPSYTAGGAQVGFIPLIFFDLVASGVLDTIILPYTIYRQSEDGSLWIR</sequence>
<dbReference type="EMBL" id="CP014870">
    <property type="protein sequence ID" value="ANJ53950.1"/>
    <property type="molecule type" value="Genomic_DNA"/>
</dbReference>
<reference evidence="2 3" key="1">
    <citation type="journal article" date="2018" name="Syst. Appl. Microbiol.">
        <title>Pseudomonas silesiensis sp. nov. strain A3T isolated from a biological pesticide sewage treatment plant and analysis of the complete genome sequence.</title>
        <authorList>
            <person name="Kaminski M.A."/>
            <person name="Furmanczyk E.M."/>
            <person name="Sobczak A."/>
            <person name="Dziembowski A."/>
            <person name="Lipinski L."/>
        </authorList>
    </citation>
    <scope>NUCLEOTIDE SEQUENCE [LARGE SCALE GENOMIC DNA]</scope>
    <source>
        <strain evidence="2 3">A3</strain>
    </source>
</reference>
<dbReference type="STRING" id="1853130.PMA3_01815"/>
<evidence type="ECO:0000313" key="2">
    <source>
        <dbReference type="EMBL" id="ANJ53950.1"/>
    </source>
</evidence>
<feature type="chain" id="PRO_5008249693" description="YceK/YidQ family lipoprotein" evidence="1">
    <location>
        <begin position="23"/>
        <end position="110"/>
    </location>
</feature>
<evidence type="ECO:0000313" key="3">
    <source>
        <dbReference type="Proteomes" id="UP000078354"/>
    </source>
</evidence>